<protein>
    <submittedName>
        <fullName evidence="1">Uncharacterized protein</fullName>
    </submittedName>
</protein>
<organism evidence="1">
    <name type="scientific">Manihot esculenta</name>
    <name type="common">Cassava</name>
    <name type="synonym">Jatropha manihot</name>
    <dbReference type="NCBI Taxonomy" id="3983"/>
    <lineage>
        <taxon>Eukaryota</taxon>
        <taxon>Viridiplantae</taxon>
        <taxon>Streptophyta</taxon>
        <taxon>Embryophyta</taxon>
        <taxon>Tracheophyta</taxon>
        <taxon>Spermatophyta</taxon>
        <taxon>Magnoliopsida</taxon>
        <taxon>eudicotyledons</taxon>
        <taxon>Gunneridae</taxon>
        <taxon>Pentapetalae</taxon>
        <taxon>rosids</taxon>
        <taxon>fabids</taxon>
        <taxon>Malpighiales</taxon>
        <taxon>Euphorbiaceae</taxon>
        <taxon>Crotonoideae</taxon>
        <taxon>Manihoteae</taxon>
        <taxon>Manihot</taxon>
    </lineage>
</organism>
<evidence type="ECO:0000313" key="1">
    <source>
        <dbReference type="EMBL" id="OAY50354.1"/>
    </source>
</evidence>
<reference evidence="1" key="1">
    <citation type="submission" date="2016-02" db="EMBL/GenBank/DDBJ databases">
        <title>WGS assembly of Manihot esculenta.</title>
        <authorList>
            <person name="Bredeson J.V."/>
            <person name="Prochnik S.E."/>
            <person name="Lyons J.B."/>
            <person name="Schmutz J."/>
            <person name="Grimwood J."/>
            <person name="Vrebalov J."/>
            <person name="Bart R.S."/>
            <person name="Amuge T."/>
            <person name="Ferguson M.E."/>
            <person name="Green R."/>
            <person name="Putnam N."/>
            <person name="Stites J."/>
            <person name="Rounsley S."/>
            <person name="Rokhsar D.S."/>
        </authorList>
    </citation>
    <scope>NUCLEOTIDE SEQUENCE [LARGE SCALE GENOMIC DNA]</scope>
    <source>
        <tissue evidence="1">Leaf</tissue>
    </source>
</reference>
<gene>
    <name evidence="1" type="ORF">MANES_05G129100</name>
</gene>
<proteinExistence type="predicted"/>
<dbReference type="AlphaFoldDB" id="A0A2C9VVQ1"/>
<name>A0A2C9VVQ1_MANES</name>
<dbReference type="EMBL" id="CM004391">
    <property type="protein sequence ID" value="OAY50354.1"/>
    <property type="molecule type" value="Genomic_DNA"/>
</dbReference>
<sequence length="76" mass="8664">MYSFGLAETDLIYMGKVIYQCDARLVSPSLDHWAYDANCWMSYFCGTQKSALHMMLESAEAMGCESMELHDPSPHF</sequence>
<accession>A0A2C9VVQ1</accession>